<evidence type="ECO:0000313" key="2">
    <source>
        <dbReference type="EMBL" id="PSN62524.1"/>
    </source>
</evidence>
<feature type="region of interest" description="Disordered" evidence="1">
    <location>
        <begin position="59"/>
        <end position="78"/>
    </location>
</feature>
<evidence type="ECO:0000313" key="3">
    <source>
        <dbReference type="Proteomes" id="UP000240883"/>
    </source>
</evidence>
<feature type="region of interest" description="Disordered" evidence="1">
    <location>
        <begin position="228"/>
        <end position="263"/>
    </location>
</feature>
<dbReference type="Gene3D" id="2.130.10.10">
    <property type="entry name" value="YVTN repeat-like/Quinoprotein amine dehydrogenase"/>
    <property type="match status" value="1"/>
</dbReference>
<sequence>MKPIISTSGKTTQLQYELSHRIHDTKVYPVKAPNGSTIILYGHETGVGILWRGGRPLKQVASPKQAPKPPPKVNGTSNNDVVMIIDSDDDEPAQAAPQLLPQAEFEEEEEELDPDSPYPSFIQQLRLSLNTEVLHIAVPQVPTVSALRPADTIPPIFCKRLVFAVACADYSVRIITLPLSPPSHAAKEAPLSAKSQYGEDVFKIPTYVGHQSIPKGLSLTWTARGEPVFKDDSEDDMDIDNEDDAPTPGRRRPRRRQSRADPVLNGASEEWDLLIASHSTERGGLLKLWRFGLSETSIAAANPISAYQTLNLKKPASRVMFNSALFPKRRHSQLLITDSSGTARIYDPLAPSNRKRRVASATSDLGAFVGLYRASFEDTKANVPTPPVLAARKSIIDAAWASDGQSIVALLSDGEWGVWDVARTSPSPPADPSAFSLRGFVGVSDTDRASSVSSSPKSRSGRGSLAPMTPNTRRRKEETLFHGSSSSSSGPTRGGVSVASLASTTGGIPEDSVLFCYGSELYRIPDLAKLWSRTANGTKSGLATTQLHGLPLFGEFITCVQQFDTTSREARMAIPRDILVAAEHRLIISTATTEPLGRDLNATFSKEKEEEELSRKTDQVLLSRGELDLGGMDRLLDSFEGNGSAPRGLSLGNPRKVLFASSTS</sequence>
<feature type="region of interest" description="Disordered" evidence="1">
    <location>
        <begin position="446"/>
        <end position="498"/>
    </location>
</feature>
<evidence type="ECO:0008006" key="4">
    <source>
        <dbReference type="Google" id="ProtNLM"/>
    </source>
</evidence>
<dbReference type="EMBL" id="KZ678141">
    <property type="protein sequence ID" value="PSN62524.1"/>
    <property type="molecule type" value="Genomic_DNA"/>
</dbReference>
<gene>
    <name evidence="2" type="ORF">BS50DRAFT_121377</name>
</gene>
<dbReference type="InterPro" id="IPR015943">
    <property type="entry name" value="WD40/YVTN_repeat-like_dom_sf"/>
</dbReference>
<name>A0A2T2NAS7_CORCC</name>
<organism evidence="2 3">
    <name type="scientific">Corynespora cassiicola Philippines</name>
    <dbReference type="NCBI Taxonomy" id="1448308"/>
    <lineage>
        <taxon>Eukaryota</taxon>
        <taxon>Fungi</taxon>
        <taxon>Dikarya</taxon>
        <taxon>Ascomycota</taxon>
        <taxon>Pezizomycotina</taxon>
        <taxon>Dothideomycetes</taxon>
        <taxon>Pleosporomycetidae</taxon>
        <taxon>Pleosporales</taxon>
        <taxon>Corynesporascaceae</taxon>
        <taxon>Corynespora</taxon>
    </lineage>
</organism>
<protein>
    <recommendedName>
        <fullName evidence="4">WD40 repeat-like protein</fullName>
    </recommendedName>
</protein>
<keyword evidence="3" id="KW-1185">Reference proteome</keyword>
<dbReference type="STRING" id="1448308.A0A2T2NAS7"/>
<dbReference type="OrthoDB" id="5323870at2759"/>
<dbReference type="Proteomes" id="UP000240883">
    <property type="component" value="Unassembled WGS sequence"/>
</dbReference>
<accession>A0A2T2NAS7</accession>
<proteinExistence type="predicted"/>
<feature type="compositionally biased region" description="Low complexity" evidence="1">
    <location>
        <begin position="450"/>
        <end position="464"/>
    </location>
</feature>
<dbReference type="AlphaFoldDB" id="A0A2T2NAS7"/>
<reference evidence="2 3" key="1">
    <citation type="journal article" date="2018" name="Front. Microbiol.">
        <title>Genome-Wide Analysis of Corynespora cassiicola Leaf Fall Disease Putative Effectors.</title>
        <authorList>
            <person name="Lopez D."/>
            <person name="Ribeiro S."/>
            <person name="Label P."/>
            <person name="Fumanal B."/>
            <person name="Venisse J.S."/>
            <person name="Kohler A."/>
            <person name="de Oliveira R.R."/>
            <person name="Labutti K."/>
            <person name="Lipzen A."/>
            <person name="Lail K."/>
            <person name="Bauer D."/>
            <person name="Ohm R.A."/>
            <person name="Barry K.W."/>
            <person name="Spatafora J."/>
            <person name="Grigoriev I.V."/>
            <person name="Martin F.M."/>
            <person name="Pujade-Renaud V."/>
        </authorList>
    </citation>
    <scope>NUCLEOTIDE SEQUENCE [LARGE SCALE GENOMIC DNA]</scope>
    <source>
        <strain evidence="2 3">Philippines</strain>
    </source>
</reference>
<evidence type="ECO:0000256" key="1">
    <source>
        <dbReference type="SAM" id="MobiDB-lite"/>
    </source>
</evidence>
<feature type="compositionally biased region" description="Acidic residues" evidence="1">
    <location>
        <begin position="232"/>
        <end position="245"/>
    </location>
</feature>